<protein>
    <submittedName>
        <fullName evidence="2">3'-5' exonuclease</fullName>
    </submittedName>
</protein>
<keyword evidence="2" id="KW-0378">Hydrolase</keyword>
<dbReference type="InterPro" id="IPR019288">
    <property type="entry name" value="3'-5'_exonuclease_PolB-like"/>
</dbReference>
<keyword evidence="2" id="KW-0540">Nuclease</keyword>
<dbReference type="CDD" id="cd05782">
    <property type="entry name" value="DNA_polB_like1_exo"/>
    <property type="match status" value="1"/>
</dbReference>
<dbReference type="OrthoDB" id="13288at2"/>
<dbReference type="Proteomes" id="UP000270342">
    <property type="component" value="Unassembled WGS sequence"/>
</dbReference>
<dbReference type="EMBL" id="RBZU01000005">
    <property type="protein sequence ID" value="RKP54596.1"/>
    <property type="molecule type" value="Genomic_DNA"/>
</dbReference>
<sequence>MTPVLVFDIETVPDVAGLRRLDDETAALTDAEVAERAFAARREKTGSDFLPHHVHRIVAISCAFRDREGFRVRSLGAPDDPETTLIQSFFKVIERYTPTLVSWNGGAFDLPVLNYRALVHGIAAAKYWDMGEDDRDFKWNNYIARYHMRHTDLMDVLAMYQPRANAPLDALAKMCGFPGKMGMDGSQVWQAFQEGRIEEIRNYCETDVVNTYLLYARFQLMRGALTQDDYETEIDVVKRALASERGPQWQEYLAAFAA</sequence>
<comment type="caution">
    <text evidence="2">The sequence shown here is derived from an EMBL/GenBank/DDBJ whole genome shotgun (WGS) entry which is preliminary data.</text>
</comment>
<dbReference type="InterPro" id="IPR012337">
    <property type="entry name" value="RNaseH-like_sf"/>
</dbReference>
<dbReference type="GO" id="GO:0004527">
    <property type="term" value="F:exonuclease activity"/>
    <property type="evidence" value="ECO:0007669"/>
    <property type="project" value="UniProtKB-KW"/>
</dbReference>
<evidence type="ECO:0000313" key="3">
    <source>
        <dbReference type="Proteomes" id="UP000270342"/>
    </source>
</evidence>
<keyword evidence="2" id="KW-0269">Exonuclease</keyword>
<dbReference type="Pfam" id="PF10108">
    <property type="entry name" value="DNA_pol_B_exo2"/>
    <property type="match status" value="1"/>
</dbReference>
<dbReference type="InterPro" id="IPR036397">
    <property type="entry name" value="RNaseH_sf"/>
</dbReference>
<reference evidence="2 3" key="1">
    <citation type="submission" date="2018-10" db="EMBL/GenBank/DDBJ databases">
        <title>Robbsia sp. DHC34, isolated from soil.</title>
        <authorList>
            <person name="Gao Z.-H."/>
            <person name="Qiu L.-H."/>
        </authorList>
    </citation>
    <scope>NUCLEOTIDE SEQUENCE [LARGE SCALE GENOMIC DNA]</scope>
    <source>
        <strain evidence="2 3">DHC34</strain>
    </source>
</reference>
<accession>A0A494Y3V7</accession>
<dbReference type="Gene3D" id="3.30.420.10">
    <property type="entry name" value="Ribonuclease H-like superfamily/Ribonuclease H"/>
    <property type="match status" value="1"/>
</dbReference>
<feature type="domain" description="Predicted 3'-5' exonuclease PolB-like" evidence="1">
    <location>
        <begin position="47"/>
        <end position="255"/>
    </location>
</feature>
<keyword evidence="3" id="KW-1185">Reference proteome</keyword>
<evidence type="ECO:0000313" key="2">
    <source>
        <dbReference type="EMBL" id="RKP54596.1"/>
    </source>
</evidence>
<dbReference type="GO" id="GO:0003676">
    <property type="term" value="F:nucleic acid binding"/>
    <property type="evidence" value="ECO:0007669"/>
    <property type="project" value="InterPro"/>
</dbReference>
<evidence type="ECO:0000259" key="1">
    <source>
        <dbReference type="Pfam" id="PF10108"/>
    </source>
</evidence>
<dbReference type="AlphaFoldDB" id="A0A494Y3V7"/>
<organism evidence="2 3">
    <name type="scientific">Pararobbsia silviterrae</name>
    <dbReference type="NCBI Taxonomy" id="1792498"/>
    <lineage>
        <taxon>Bacteria</taxon>
        <taxon>Pseudomonadati</taxon>
        <taxon>Pseudomonadota</taxon>
        <taxon>Betaproteobacteria</taxon>
        <taxon>Burkholderiales</taxon>
        <taxon>Burkholderiaceae</taxon>
        <taxon>Pararobbsia</taxon>
    </lineage>
</organism>
<dbReference type="RefSeq" id="WP_121087125.1">
    <property type="nucleotide sequence ID" value="NZ_RBZU01000005.1"/>
</dbReference>
<proteinExistence type="predicted"/>
<gene>
    <name evidence="2" type="ORF">D7S86_13065</name>
</gene>
<dbReference type="SUPFAM" id="SSF53098">
    <property type="entry name" value="Ribonuclease H-like"/>
    <property type="match status" value="1"/>
</dbReference>
<name>A0A494Y3V7_9BURK</name>